<evidence type="ECO:0000256" key="2">
    <source>
        <dbReference type="ARBA" id="ARBA00022490"/>
    </source>
</evidence>
<keyword evidence="3" id="KW-0808">Transferase</keyword>
<evidence type="ECO:0000256" key="8">
    <source>
        <dbReference type="ARBA" id="ARBA00040505"/>
    </source>
</evidence>
<dbReference type="GO" id="GO:0005737">
    <property type="term" value="C:cytoplasm"/>
    <property type="evidence" value="ECO:0007669"/>
    <property type="project" value="UniProtKB-SubCell"/>
</dbReference>
<sequence length="367" mass="39038">MPPPTSMARKSTSTAASMSDRLEEAARLLLVPPPSVSEAEAEAFARRHYGPAAWDGQSASDGQGARDGRGAGAQALNGERDRNFRLGGAVLKFYNPAEEASTRALQHGALRHLAAEGLPTPRLIPTLAGAEEAVAEIGGQAVAAVMLTCLPGRMPATVTPALRRNVGAVAGRLMAALAGYSHPAAERVILWDMMRLPLLRPLAETEPRLLAWFERFGAEVCPAAARLPHQAIHNDLSLSNLLVGPGGTVTGVIDFGDLVLAPRVNELAIAASYFITPEDDPVAAVAEMLAQAAPFVRLTQAELLLLPDLIRARLATRILLSAWRARLFPENAAYILRSNTAAWALWARLEGEDDMAHRIATLAGETA</sequence>
<feature type="domain" description="Aminoglycoside phosphotransferase" evidence="10">
    <location>
        <begin position="77"/>
        <end position="284"/>
    </location>
</feature>
<accession>A0A212A988</accession>
<evidence type="ECO:0000256" key="9">
    <source>
        <dbReference type="SAM" id="MobiDB-lite"/>
    </source>
</evidence>
<comment type="function">
    <text evidence="6">Catalyzes the GTP-dependent phosphorylation of 5-hydroxy-L-lysine.</text>
</comment>
<feature type="region of interest" description="Disordered" evidence="9">
    <location>
        <begin position="52"/>
        <end position="78"/>
    </location>
</feature>
<comment type="caution">
    <text evidence="11">The sequence shown here is derived from an EMBL/GenBank/DDBJ whole genome shotgun (WGS) entry which is preliminary data.</text>
</comment>
<gene>
    <name evidence="11" type="ORF">CDV49_13935</name>
</gene>
<dbReference type="OrthoDB" id="156345at2"/>
<proteinExistence type="predicted"/>
<evidence type="ECO:0000259" key="10">
    <source>
        <dbReference type="Pfam" id="PF01636"/>
    </source>
</evidence>
<protein>
    <recommendedName>
        <fullName evidence="8">Hydroxylysine kinase</fullName>
        <ecNumber evidence="7">2.7.1.81</ecNumber>
    </recommendedName>
</protein>
<keyword evidence="2" id="KW-0963">Cytoplasm</keyword>
<name>A0A212A988_9RHOB</name>
<evidence type="ECO:0000256" key="5">
    <source>
        <dbReference type="ARBA" id="ARBA00036820"/>
    </source>
</evidence>
<comment type="subcellular location">
    <subcellularLocation>
        <location evidence="1">Cytoplasm</location>
    </subcellularLocation>
</comment>
<dbReference type="InterPro" id="IPR011009">
    <property type="entry name" value="Kinase-like_dom_sf"/>
</dbReference>
<evidence type="ECO:0000256" key="3">
    <source>
        <dbReference type="ARBA" id="ARBA00022679"/>
    </source>
</evidence>
<dbReference type="Proteomes" id="UP000196878">
    <property type="component" value="Unassembled WGS sequence"/>
</dbReference>
<dbReference type="InterPro" id="IPR002575">
    <property type="entry name" value="Aminoglycoside_PTrfase"/>
</dbReference>
<dbReference type="PANTHER" id="PTHR21064:SF1">
    <property type="entry name" value="HYDROXYLYSINE KINASE"/>
    <property type="match status" value="1"/>
</dbReference>
<organism evidence="11 12">
    <name type="scientific">Haematobacter genomosp. 1</name>
    <dbReference type="NCBI Taxonomy" id="366618"/>
    <lineage>
        <taxon>Bacteria</taxon>
        <taxon>Pseudomonadati</taxon>
        <taxon>Pseudomonadota</taxon>
        <taxon>Alphaproteobacteria</taxon>
        <taxon>Rhodobacterales</taxon>
        <taxon>Paracoccaceae</taxon>
        <taxon>Haematobacter</taxon>
    </lineage>
</organism>
<dbReference type="EMBL" id="NIPW01000027">
    <property type="protein sequence ID" value="OWJ76594.1"/>
    <property type="molecule type" value="Genomic_DNA"/>
</dbReference>
<dbReference type="Gene3D" id="3.90.1200.10">
    <property type="match status" value="1"/>
</dbReference>
<evidence type="ECO:0000256" key="6">
    <source>
        <dbReference type="ARBA" id="ARBA00037368"/>
    </source>
</evidence>
<dbReference type="InterPro" id="IPR050249">
    <property type="entry name" value="Pseudomonas-type_ThrB"/>
</dbReference>
<keyword evidence="12" id="KW-1185">Reference proteome</keyword>
<dbReference type="SUPFAM" id="SSF56112">
    <property type="entry name" value="Protein kinase-like (PK-like)"/>
    <property type="match status" value="1"/>
</dbReference>
<evidence type="ECO:0000256" key="1">
    <source>
        <dbReference type="ARBA" id="ARBA00004496"/>
    </source>
</evidence>
<dbReference type="AlphaFoldDB" id="A0A212A988"/>
<reference evidence="11 12" key="1">
    <citation type="submission" date="2016-12" db="EMBL/GenBank/DDBJ databases">
        <title>Comparison of Traditional DNA-DNA Hybridization with In Silico Genomic Analysis.</title>
        <authorList>
            <person name="Nicholson A.C."/>
            <person name="Humrighouse B.W."/>
            <person name="Graziano J."/>
            <person name="Lasker B."/>
            <person name="Whitney A.M."/>
            <person name="Mcquiston J.R."/>
        </authorList>
    </citation>
    <scope>NUCLEOTIDE SEQUENCE [LARGE SCALE GENOMIC DNA]</scope>
    <source>
        <strain evidence="11 12">H2240</strain>
    </source>
</reference>
<evidence type="ECO:0000313" key="12">
    <source>
        <dbReference type="Proteomes" id="UP000196878"/>
    </source>
</evidence>
<evidence type="ECO:0000256" key="4">
    <source>
        <dbReference type="ARBA" id="ARBA00022777"/>
    </source>
</evidence>
<keyword evidence="4 11" id="KW-0418">Kinase</keyword>
<comment type="catalytic activity">
    <reaction evidence="5">
        <text>(5R)-5-hydroxy-L-lysine + GTP = (5R)-5-phosphooxy-L-lysine + GDP + H(+)</text>
        <dbReference type="Rhea" id="RHEA:19049"/>
        <dbReference type="ChEBI" id="CHEBI:15378"/>
        <dbReference type="ChEBI" id="CHEBI:37565"/>
        <dbReference type="ChEBI" id="CHEBI:57882"/>
        <dbReference type="ChEBI" id="CHEBI:58189"/>
        <dbReference type="ChEBI" id="CHEBI:58357"/>
        <dbReference type="EC" id="2.7.1.81"/>
    </reaction>
</comment>
<evidence type="ECO:0000313" key="11">
    <source>
        <dbReference type="EMBL" id="OWJ76594.1"/>
    </source>
</evidence>
<evidence type="ECO:0000256" key="7">
    <source>
        <dbReference type="ARBA" id="ARBA00038873"/>
    </source>
</evidence>
<dbReference type="Pfam" id="PF01636">
    <property type="entry name" value="APH"/>
    <property type="match status" value="1"/>
</dbReference>
<dbReference type="GO" id="GO:0047992">
    <property type="term" value="F:hydroxylysine kinase activity"/>
    <property type="evidence" value="ECO:0007669"/>
    <property type="project" value="UniProtKB-EC"/>
</dbReference>
<dbReference type="PANTHER" id="PTHR21064">
    <property type="entry name" value="AMINOGLYCOSIDE PHOSPHOTRANSFERASE DOMAIN-CONTAINING PROTEIN-RELATED"/>
    <property type="match status" value="1"/>
</dbReference>
<dbReference type="EC" id="2.7.1.81" evidence="7"/>